<proteinExistence type="predicted"/>
<sequence>MSILVARDEPGSRNGATLDDPLVAPDIKGNLALIAVIAPFIVLLIVGGIWWWRRYRKECASGDLDRFPRIAPEVPAPPEERELQRAGIDIGGRWGPTLRWWWIRRAKARGELSTSDGSSLEAQCGTPAPRALELDGLNHKGVGVGSQGPGQSQCGSKIASSTTATTSSKKSSRCSSATADPRDQSSVIHDSAAENARGDESCMNAKHTFLQVDIPVCASDEERPPSPTLSSISSQATREPIRDVLWWEGIDFDEDD</sequence>
<evidence type="ECO:0000256" key="1">
    <source>
        <dbReference type="SAM" id="MobiDB-lite"/>
    </source>
</evidence>
<evidence type="ECO:0000313" key="3">
    <source>
        <dbReference type="EMBL" id="USW59288.1"/>
    </source>
</evidence>
<dbReference type="AlphaFoldDB" id="A0A9Q9B5E2"/>
<feature type="region of interest" description="Disordered" evidence="1">
    <location>
        <begin position="218"/>
        <end position="237"/>
    </location>
</feature>
<name>A0A9Q9B5E2_9PEZI</name>
<feature type="compositionally biased region" description="Polar residues" evidence="1">
    <location>
        <begin position="228"/>
        <end position="237"/>
    </location>
</feature>
<keyword evidence="2" id="KW-0472">Membrane</keyword>
<keyword evidence="2" id="KW-1133">Transmembrane helix</keyword>
<accession>A0A9Q9B5E2</accession>
<protein>
    <submittedName>
        <fullName evidence="3">Uncharacterized protein</fullName>
    </submittedName>
</protein>
<evidence type="ECO:0000313" key="4">
    <source>
        <dbReference type="Proteomes" id="UP001056384"/>
    </source>
</evidence>
<feature type="transmembrane region" description="Helical" evidence="2">
    <location>
        <begin position="31"/>
        <end position="52"/>
    </location>
</feature>
<organism evidence="3 4">
    <name type="scientific">Septoria linicola</name>
    <dbReference type="NCBI Taxonomy" id="215465"/>
    <lineage>
        <taxon>Eukaryota</taxon>
        <taxon>Fungi</taxon>
        <taxon>Dikarya</taxon>
        <taxon>Ascomycota</taxon>
        <taxon>Pezizomycotina</taxon>
        <taxon>Dothideomycetes</taxon>
        <taxon>Dothideomycetidae</taxon>
        <taxon>Mycosphaerellales</taxon>
        <taxon>Mycosphaerellaceae</taxon>
        <taxon>Septoria</taxon>
    </lineage>
</organism>
<dbReference type="EMBL" id="CP099429">
    <property type="protein sequence ID" value="USW59288.1"/>
    <property type="molecule type" value="Genomic_DNA"/>
</dbReference>
<dbReference type="OrthoDB" id="10624504at2759"/>
<feature type="compositionally biased region" description="Low complexity" evidence="1">
    <location>
        <begin position="149"/>
        <end position="179"/>
    </location>
</feature>
<dbReference type="Proteomes" id="UP001056384">
    <property type="component" value="Chromosome 12"/>
</dbReference>
<reference evidence="3" key="1">
    <citation type="submission" date="2022-06" db="EMBL/GenBank/DDBJ databases">
        <title>Complete genome sequences of two strains of the flax pathogen Septoria linicola.</title>
        <authorList>
            <person name="Lapalu N."/>
            <person name="Simon A."/>
            <person name="Demenou B."/>
            <person name="Paumier D."/>
            <person name="Guillot M.-P."/>
            <person name="Gout L."/>
            <person name="Valade R."/>
        </authorList>
    </citation>
    <scope>NUCLEOTIDE SEQUENCE</scope>
    <source>
        <strain evidence="3">SE15195</strain>
    </source>
</reference>
<keyword evidence="2" id="KW-0812">Transmembrane</keyword>
<feature type="region of interest" description="Disordered" evidence="1">
    <location>
        <begin position="138"/>
        <end position="188"/>
    </location>
</feature>
<gene>
    <name evidence="3" type="ORF">Slin15195_G126070</name>
</gene>
<keyword evidence="4" id="KW-1185">Reference proteome</keyword>
<evidence type="ECO:0000256" key="2">
    <source>
        <dbReference type="SAM" id="Phobius"/>
    </source>
</evidence>